<evidence type="ECO:0000259" key="1">
    <source>
        <dbReference type="Pfam" id="PF04851"/>
    </source>
</evidence>
<organism evidence="2 3">
    <name type="scientific">Mesomycoplasma conjunctivae (strain ATCC 25834 / NCTC 10147 / HRC/581)</name>
    <name type="common">Mycoplasma conjunctivae</name>
    <dbReference type="NCBI Taxonomy" id="572263"/>
    <lineage>
        <taxon>Bacteria</taxon>
        <taxon>Bacillati</taxon>
        <taxon>Mycoplasmatota</taxon>
        <taxon>Mycoplasmoidales</taxon>
        <taxon>Metamycoplasmataceae</taxon>
        <taxon>Mesomycoplasma</taxon>
    </lineage>
</organism>
<dbReference type="GO" id="GO:0016787">
    <property type="term" value="F:hydrolase activity"/>
    <property type="evidence" value="ECO:0007669"/>
    <property type="project" value="InterPro"/>
</dbReference>
<dbReference type="EMBL" id="FM864216">
    <property type="protein sequence ID" value="CAT04915.1"/>
    <property type="molecule type" value="Genomic_DNA"/>
</dbReference>
<accession>C5J623</accession>
<evidence type="ECO:0000313" key="2">
    <source>
        <dbReference type="EMBL" id="CAT04915.1"/>
    </source>
</evidence>
<keyword evidence="3" id="KW-1185">Reference proteome</keyword>
<proteinExistence type="predicted"/>
<gene>
    <name evidence="2" type="ordered locus">MCJ_002240</name>
</gene>
<dbReference type="AlphaFoldDB" id="C5J623"/>
<reference evidence="3" key="1">
    <citation type="journal article" date="2009" name="BMC Bioinformatics">
        <title>The Mycoplasma conjunctivae genome sequencing, annotation and analysis.</title>
        <authorList>
            <person name="Calderon-Copete S.P."/>
            <person name="Wigger G."/>
            <person name="Wunderlin C."/>
            <person name="Schmidheini T."/>
            <person name="Frey J."/>
            <person name="Quail M.A."/>
            <person name="Falquet L."/>
        </authorList>
    </citation>
    <scope>NUCLEOTIDE SEQUENCE [LARGE SCALE GENOMIC DNA]</scope>
    <source>
        <strain evidence="3">ATCC 25834 / NCTC 10147 / HRC/581</strain>
    </source>
</reference>
<sequence length="819" mass="95550">MILSNTQEYAVSELIKRYNDFLNNDQDDNKKIVYFKAPTGSGKTFMMANFIHRMIENNANDGSPHKLIFIIATLSSADLPYQMAQNLLDYKHDLQANYQVIKVNSPSASASQNKRDYDPQLHAEANNVFIFGKSSFGKNRILTEHGIFDAFLDQIRNEDYRLIYIRDEAHYGSNETKTKKDANVEKFESKVSSFASYVIKMTATPDFSHNIVSIDEKEFENDNIKLIKNNLVFNESISDIDIDKIDDMQILELACEKFNEIKDKYADNNKEALNVRPAMLIQVDSENKDQSDEFQQYIANLIKILEKHNLSWVKYFSNDKITSNKLIDSDLKVSLKEISRNGANYDVILFKIGPATGWNIPRACMLVQLRKVASKVLSTQTIGRIRRVPIPMPRYQFDENSIANTYFIYSNHEQVNKSRIQYQLQDEYKNTQFVYGQINIEAIKKQLNSAKYNEQIIKNVFDKKRFLKYQQNYLNDYKKYHFLDGKTSTYGDKVKIDTKITNSIELELYVIGQLNKLRKYLPNELINKMHQLMQDEKSGEYLIDKNMFCYILIKKFLDSIKQNYQNCLEKTVNSTKNQIFEIKESKNLPDKSFITISDNNKDNNIVIKDVNKIKYAYIPIDPSQNSYYFDSKPETAFVKNIKDFLSRSNDNVQLWTKNPLSSNISFEYFDNDDEILASFPDFIFKIKNKNNVKHYLYIEVKNINDYNPEKTKKLIESYKKYIQNWIDSSEYKLFSSEISIAVCFVKSENNDNNYYLIGASTNKEFNNKINLEVPSNLESEIISNPNKYITYENAINIIDDAIKGIELPASLNRTKLQEF</sequence>
<dbReference type="GO" id="GO:0005524">
    <property type="term" value="F:ATP binding"/>
    <property type="evidence" value="ECO:0007669"/>
    <property type="project" value="InterPro"/>
</dbReference>
<dbReference type="InterPro" id="IPR027417">
    <property type="entry name" value="P-loop_NTPase"/>
</dbReference>
<dbReference type="InterPro" id="IPR006935">
    <property type="entry name" value="Helicase/UvrB_N"/>
</dbReference>
<dbReference type="REBASE" id="21120">
    <property type="entry name" value="McoHRCORF2220P"/>
</dbReference>
<dbReference type="Proteomes" id="UP000001491">
    <property type="component" value="Chromosome"/>
</dbReference>
<dbReference type="eggNOG" id="COG1061">
    <property type="taxonomic scope" value="Bacteria"/>
</dbReference>
<dbReference type="SUPFAM" id="SSF52540">
    <property type="entry name" value="P-loop containing nucleoside triphosphate hydrolases"/>
    <property type="match status" value="1"/>
</dbReference>
<name>C5J623_MESCH</name>
<dbReference type="KEGG" id="mco:MCJ_002240"/>
<feature type="domain" description="Helicase/UvrB N-terminal" evidence="1">
    <location>
        <begin position="3"/>
        <end position="206"/>
    </location>
</feature>
<protein>
    <recommendedName>
        <fullName evidence="1">Helicase/UvrB N-terminal domain-containing protein</fullName>
    </recommendedName>
</protein>
<evidence type="ECO:0000313" key="3">
    <source>
        <dbReference type="Proteomes" id="UP000001491"/>
    </source>
</evidence>
<dbReference type="HOGENOM" id="CLU_319783_0_0_14"/>
<dbReference type="Pfam" id="PF04851">
    <property type="entry name" value="ResIII"/>
    <property type="match status" value="1"/>
</dbReference>
<dbReference type="Gene3D" id="3.40.50.300">
    <property type="entry name" value="P-loop containing nucleotide triphosphate hydrolases"/>
    <property type="match status" value="2"/>
</dbReference>
<dbReference type="GO" id="GO:0003677">
    <property type="term" value="F:DNA binding"/>
    <property type="evidence" value="ECO:0007669"/>
    <property type="project" value="InterPro"/>
</dbReference>